<dbReference type="STRING" id="29563.SAMN02983006_01492"/>
<dbReference type="Gene3D" id="3.20.20.150">
    <property type="entry name" value="Divalent-metal-dependent TIM barrel enzymes"/>
    <property type="match status" value="1"/>
</dbReference>
<dbReference type="SUPFAM" id="SSF51658">
    <property type="entry name" value="Xylose isomerase-like"/>
    <property type="match status" value="1"/>
</dbReference>
<dbReference type="InterPro" id="IPR050312">
    <property type="entry name" value="IolE/XylAMocC-like"/>
</dbReference>
<evidence type="ECO:0000313" key="3">
    <source>
        <dbReference type="Proteomes" id="UP000199006"/>
    </source>
</evidence>
<organism evidence="2 3">
    <name type="scientific">Halanaerobium salsuginis</name>
    <dbReference type="NCBI Taxonomy" id="29563"/>
    <lineage>
        <taxon>Bacteria</taxon>
        <taxon>Bacillati</taxon>
        <taxon>Bacillota</taxon>
        <taxon>Clostridia</taxon>
        <taxon>Halanaerobiales</taxon>
        <taxon>Halanaerobiaceae</taxon>
        <taxon>Halanaerobium</taxon>
    </lineage>
</organism>
<proteinExistence type="predicted"/>
<name>A0A1I4IRL5_9FIRM</name>
<dbReference type="RefSeq" id="WP_089861570.1">
    <property type="nucleotide sequence ID" value="NZ_FOTI01000018.1"/>
</dbReference>
<dbReference type="Proteomes" id="UP000199006">
    <property type="component" value="Unassembled WGS sequence"/>
</dbReference>
<keyword evidence="3" id="KW-1185">Reference proteome</keyword>
<reference evidence="2 3" key="1">
    <citation type="submission" date="2016-10" db="EMBL/GenBank/DDBJ databases">
        <authorList>
            <person name="de Groot N.N."/>
        </authorList>
    </citation>
    <scope>NUCLEOTIDE SEQUENCE [LARGE SCALE GENOMIC DNA]</scope>
    <source>
        <strain evidence="2 3">ATCC 51327</strain>
    </source>
</reference>
<dbReference type="InterPro" id="IPR036237">
    <property type="entry name" value="Xyl_isomerase-like_sf"/>
</dbReference>
<dbReference type="InterPro" id="IPR013022">
    <property type="entry name" value="Xyl_isomerase-like_TIM-brl"/>
</dbReference>
<dbReference type="OrthoDB" id="9815124at2"/>
<keyword evidence="2" id="KW-0413">Isomerase</keyword>
<dbReference type="AlphaFoldDB" id="A0A1I4IRL5"/>
<evidence type="ECO:0000313" key="2">
    <source>
        <dbReference type="EMBL" id="SFL56707.1"/>
    </source>
</evidence>
<feature type="domain" description="Xylose isomerase-like TIM barrel" evidence="1">
    <location>
        <begin position="19"/>
        <end position="273"/>
    </location>
</feature>
<dbReference type="GO" id="GO:0016853">
    <property type="term" value="F:isomerase activity"/>
    <property type="evidence" value="ECO:0007669"/>
    <property type="project" value="UniProtKB-KW"/>
</dbReference>
<dbReference type="PANTHER" id="PTHR12110">
    <property type="entry name" value="HYDROXYPYRUVATE ISOMERASE"/>
    <property type="match status" value="1"/>
</dbReference>
<evidence type="ECO:0000259" key="1">
    <source>
        <dbReference type="Pfam" id="PF01261"/>
    </source>
</evidence>
<accession>A0A1I4IRL5</accession>
<dbReference type="Pfam" id="PF01261">
    <property type="entry name" value="AP_endonuc_2"/>
    <property type="match status" value="1"/>
</dbReference>
<sequence>MYYTGFADEAAASIDQQIAVTKELGWHYIEAREIDGVNLTDLSEAKFAEIAEKLAKAGVEINCFGSAVANWGKDPRFEDSFKRSLAELARAIPRMKQLGTKMIRGMSYGIPRDLGPQNPELEAKIIASLKKMVKLCAEADLIYVHENCMNYFSQSYQHMEQLTRSINSDNFKIVFDTGNPLMADNRMGAEPYSKQTSWGAYQQLKDHIYYVHIKDGNFVKETAGIFPEMNYTYPGEGNAEVKKILVDLLKNGYDGGLSIEPHMGAVYHETENLTEAEAKYNTYLEYGKRFMSLMTEIKAEAVS</sequence>
<gene>
    <name evidence="2" type="ORF">SAMN02983006_01492</name>
</gene>
<dbReference type="EMBL" id="FOTI01000018">
    <property type="protein sequence ID" value="SFL56707.1"/>
    <property type="molecule type" value="Genomic_DNA"/>
</dbReference>
<protein>
    <submittedName>
        <fullName evidence="2">Sugar phosphate isomerase/epimerase</fullName>
    </submittedName>
</protein>